<evidence type="ECO:0000313" key="4">
    <source>
        <dbReference type="Proteomes" id="UP000320225"/>
    </source>
</evidence>
<dbReference type="Proteomes" id="UP000320225">
    <property type="component" value="Unassembled WGS sequence"/>
</dbReference>
<name>A0A554WUU4_9BURK</name>
<proteinExistence type="predicted"/>
<reference evidence="3 4" key="1">
    <citation type="submission" date="2019-07" db="EMBL/GenBank/DDBJ databases">
        <title>Tepidimonas sediminis YIM 72259 draft genome.</title>
        <authorList>
            <person name="Da Costa M.S."/>
            <person name="Froufe H.J.C."/>
            <person name="Egas C."/>
            <person name="Albuquerque L."/>
        </authorList>
    </citation>
    <scope>NUCLEOTIDE SEQUENCE [LARGE SCALE GENOMIC DNA]</scope>
    <source>
        <strain evidence="3 4">YIM 72259</strain>
    </source>
</reference>
<comment type="caution">
    <text evidence="3">The sequence shown here is derived from an EMBL/GenBank/DDBJ whole genome shotgun (WGS) entry which is preliminary data.</text>
</comment>
<dbReference type="SUPFAM" id="SSF89447">
    <property type="entry name" value="AbrB/MazE/MraZ-like"/>
    <property type="match status" value="1"/>
</dbReference>
<protein>
    <submittedName>
        <fullName evidence="3">Transcriptional regulator, AbrB family</fullName>
    </submittedName>
</protein>
<evidence type="ECO:0000313" key="3">
    <source>
        <dbReference type="EMBL" id="TSE27346.1"/>
    </source>
</evidence>
<dbReference type="GO" id="GO:0003677">
    <property type="term" value="F:DNA binding"/>
    <property type="evidence" value="ECO:0007669"/>
    <property type="project" value="InterPro"/>
</dbReference>
<dbReference type="AlphaFoldDB" id="A0A554WUU4"/>
<organism evidence="3 4">
    <name type="scientific">Tepidimonas sediminis</name>
    <dbReference type="NCBI Taxonomy" id="2588941"/>
    <lineage>
        <taxon>Bacteria</taxon>
        <taxon>Pseudomonadati</taxon>
        <taxon>Pseudomonadota</taxon>
        <taxon>Betaproteobacteria</taxon>
        <taxon>Burkholderiales</taxon>
        <taxon>Tepidimonas</taxon>
    </lineage>
</organism>
<dbReference type="SMART" id="SM00966">
    <property type="entry name" value="SpoVT_AbrB"/>
    <property type="match status" value="1"/>
</dbReference>
<evidence type="ECO:0000256" key="1">
    <source>
        <dbReference type="SAM" id="MobiDB-lite"/>
    </source>
</evidence>
<evidence type="ECO:0000259" key="2">
    <source>
        <dbReference type="SMART" id="SM00966"/>
    </source>
</evidence>
<gene>
    <name evidence="3" type="ORF">Tsedi_00179</name>
</gene>
<sequence>MPSWRRPSRRGKARRARSSDIRESRTIALAQVTSKGQTTIPAEIRAVLHVSPGDLIAWELEPDGSARVRRVQPLDLDYLKAVEGTLSEWMSPADEEAYRDL</sequence>
<dbReference type="Pfam" id="PF04014">
    <property type="entry name" value="MazE_antitoxin"/>
    <property type="match status" value="1"/>
</dbReference>
<dbReference type="InterPro" id="IPR037914">
    <property type="entry name" value="SpoVT-AbrB_sf"/>
</dbReference>
<dbReference type="EMBL" id="VJND01000001">
    <property type="protein sequence ID" value="TSE27346.1"/>
    <property type="molecule type" value="Genomic_DNA"/>
</dbReference>
<keyword evidence="4" id="KW-1185">Reference proteome</keyword>
<accession>A0A554WUU4</accession>
<dbReference type="InterPro" id="IPR007159">
    <property type="entry name" value="SpoVT-AbrB_dom"/>
</dbReference>
<dbReference type="Gene3D" id="2.10.260.10">
    <property type="match status" value="1"/>
</dbReference>
<feature type="compositionally biased region" description="Basic residues" evidence="1">
    <location>
        <begin position="1"/>
        <end position="16"/>
    </location>
</feature>
<feature type="domain" description="SpoVT-AbrB" evidence="2">
    <location>
        <begin position="30"/>
        <end position="76"/>
    </location>
</feature>
<feature type="region of interest" description="Disordered" evidence="1">
    <location>
        <begin position="1"/>
        <end position="22"/>
    </location>
</feature>